<accession>A0A8R7JV19</accession>
<dbReference type="Gramene" id="TuG1812G0100000343.01.T03">
    <property type="protein sequence ID" value="TuG1812G0100000343.01.T03"/>
    <property type="gene ID" value="TuG1812G0100000343.01"/>
</dbReference>
<dbReference type="EnsemblPlants" id="TuG1812G0100000343.01.T03">
    <property type="protein sequence ID" value="TuG1812G0100000343.01.T03"/>
    <property type="gene ID" value="TuG1812G0100000343.01"/>
</dbReference>
<dbReference type="Proteomes" id="UP000015106">
    <property type="component" value="Chromosome 1"/>
</dbReference>
<reference evidence="2" key="3">
    <citation type="submission" date="2022-06" db="UniProtKB">
        <authorList>
            <consortium name="EnsemblPlants"/>
        </authorList>
    </citation>
    <scope>IDENTIFICATION</scope>
</reference>
<organism evidence="2 3">
    <name type="scientific">Triticum urartu</name>
    <name type="common">Red wild einkorn</name>
    <name type="synonym">Crithodium urartu</name>
    <dbReference type="NCBI Taxonomy" id="4572"/>
    <lineage>
        <taxon>Eukaryota</taxon>
        <taxon>Viridiplantae</taxon>
        <taxon>Streptophyta</taxon>
        <taxon>Embryophyta</taxon>
        <taxon>Tracheophyta</taxon>
        <taxon>Spermatophyta</taxon>
        <taxon>Magnoliopsida</taxon>
        <taxon>Liliopsida</taxon>
        <taxon>Poales</taxon>
        <taxon>Poaceae</taxon>
        <taxon>BOP clade</taxon>
        <taxon>Pooideae</taxon>
        <taxon>Triticodae</taxon>
        <taxon>Triticeae</taxon>
        <taxon>Triticinae</taxon>
        <taxon>Triticum</taxon>
    </lineage>
</organism>
<protein>
    <submittedName>
        <fullName evidence="2">Uncharacterized protein</fullName>
    </submittedName>
</protein>
<keyword evidence="3" id="KW-1185">Reference proteome</keyword>
<evidence type="ECO:0000313" key="3">
    <source>
        <dbReference type="Proteomes" id="UP000015106"/>
    </source>
</evidence>
<feature type="compositionally biased region" description="Low complexity" evidence="1">
    <location>
        <begin position="1"/>
        <end position="16"/>
    </location>
</feature>
<proteinExistence type="predicted"/>
<reference evidence="3" key="1">
    <citation type="journal article" date="2013" name="Nature">
        <title>Draft genome of the wheat A-genome progenitor Triticum urartu.</title>
        <authorList>
            <person name="Ling H.Q."/>
            <person name="Zhao S."/>
            <person name="Liu D."/>
            <person name="Wang J."/>
            <person name="Sun H."/>
            <person name="Zhang C."/>
            <person name="Fan H."/>
            <person name="Li D."/>
            <person name="Dong L."/>
            <person name="Tao Y."/>
            <person name="Gao C."/>
            <person name="Wu H."/>
            <person name="Li Y."/>
            <person name="Cui Y."/>
            <person name="Guo X."/>
            <person name="Zheng S."/>
            <person name="Wang B."/>
            <person name="Yu K."/>
            <person name="Liang Q."/>
            <person name="Yang W."/>
            <person name="Lou X."/>
            <person name="Chen J."/>
            <person name="Feng M."/>
            <person name="Jian J."/>
            <person name="Zhang X."/>
            <person name="Luo G."/>
            <person name="Jiang Y."/>
            <person name="Liu J."/>
            <person name="Wang Z."/>
            <person name="Sha Y."/>
            <person name="Zhang B."/>
            <person name="Wu H."/>
            <person name="Tang D."/>
            <person name="Shen Q."/>
            <person name="Xue P."/>
            <person name="Zou S."/>
            <person name="Wang X."/>
            <person name="Liu X."/>
            <person name="Wang F."/>
            <person name="Yang Y."/>
            <person name="An X."/>
            <person name="Dong Z."/>
            <person name="Zhang K."/>
            <person name="Zhang X."/>
            <person name="Luo M.C."/>
            <person name="Dvorak J."/>
            <person name="Tong Y."/>
            <person name="Wang J."/>
            <person name="Yang H."/>
            <person name="Li Z."/>
            <person name="Wang D."/>
            <person name="Zhang A."/>
            <person name="Wang J."/>
        </authorList>
    </citation>
    <scope>NUCLEOTIDE SEQUENCE</scope>
    <source>
        <strain evidence="3">cv. G1812</strain>
    </source>
</reference>
<evidence type="ECO:0000313" key="2">
    <source>
        <dbReference type="EnsemblPlants" id="TuG1812G0100000343.01.T03"/>
    </source>
</evidence>
<evidence type="ECO:0000256" key="1">
    <source>
        <dbReference type="SAM" id="MobiDB-lite"/>
    </source>
</evidence>
<reference evidence="2" key="2">
    <citation type="submission" date="2018-03" db="EMBL/GenBank/DDBJ databases">
        <title>The Triticum urartu genome reveals the dynamic nature of wheat genome evolution.</title>
        <authorList>
            <person name="Ling H."/>
            <person name="Ma B."/>
            <person name="Shi X."/>
            <person name="Liu H."/>
            <person name="Dong L."/>
            <person name="Sun H."/>
            <person name="Cao Y."/>
            <person name="Gao Q."/>
            <person name="Zheng S."/>
            <person name="Li Y."/>
            <person name="Yu Y."/>
            <person name="Du H."/>
            <person name="Qi M."/>
            <person name="Li Y."/>
            <person name="Yu H."/>
            <person name="Cui Y."/>
            <person name="Wang N."/>
            <person name="Chen C."/>
            <person name="Wu H."/>
            <person name="Zhao Y."/>
            <person name="Zhang J."/>
            <person name="Li Y."/>
            <person name="Zhou W."/>
            <person name="Zhang B."/>
            <person name="Hu W."/>
            <person name="Eijk M."/>
            <person name="Tang J."/>
            <person name="Witsenboer H."/>
            <person name="Zhao S."/>
            <person name="Li Z."/>
            <person name="Zhang A."/>
            <person name="Wang D."/>
            <person name="Liang C."/>
        </authorList>
    </citation>
    <scope>NUCLEOTIDE SEQUENCE [LARGE SCALE GENOMIC DNA]</scope>
    <source>
        <strain evidence="2">cv. G1812</strain>
    </source>
</reference>
<name>A0A8R7JV19_TRIUA</name>
<dbReference type="AlphaFoldDB" id="A0A8R7JV19"/>
<feature type="region of interest" description="Disordered" evidence="1">
    <location>
        <begin position="1"/>
        <end position="100"/>
    </location>
</feature>
<sequence length="149" mass="16640">ARPTLLPSTRTRLTALVRGRPPSLRRRQDPAGSYHRRSPREDPVGSHRRRSPREDPAGSHRRRSPREDPAGSRCRRNSIKPPPPIPSRKPRRSPPDLASGPRFWIAVAGRFQPEPAALRRGARRAGRVTPCLGDGDPQPLAAVVHWAHL</sequence>